<dbReference type="PANTHER" id="PTHR47763">
    <property type="entry name" value="ALPHA-PROTEIN KINASE VWKA"/>
    <property type="match status" value="1"/>
</dbReference>
<evidence type="ECO:0000256" key="1">
    <source>
        <dbReference type="SAM" id="MobiDB-lite"/>
    </source>
</evidence>
<gene>
    <name evidence="3" type="ORF">rosag_32930</name>
</gene>
<sequence>METSPTPDAGGATRSADELGMPLPPMPEAVDAAAATNAPPSPASATDAIVTEPLAPDPNAGANVDANAGAGTAAAPITAAPAPAPRAKTKGVADIVFLVDVTGSMAPIIDALRRNIEVFVDSLSQGDANNAAPVKDWRGKVVGYRDIDHAESEGLPWIEDHPFVRDAVALKAQLGTLQAQGGGDEPESLLDALYTIATMEATPKGAQSEDPGKWRYRSEAARVVVVFTDASFKETLQIPQAKGGSLQDVANVVMANRIILSLFAPNFEGYDRLSQIDKSEWEVVEYEGLSPQEALQKYTADAANFRTTLKQLAASVSKSAETVAL</sequence>
<proteinExistence type="predicted"/>
<dbReference type="InterPro" id="IPR002035">
    <property type="entry name" value="VWF_A"/>
</dbReference>
<comment type="caution">
    <text evidence="3">The sequence shown here is derived from an EMBL/GenBank/DDBJ whole genome shotgun (WGS) entry which is preliminary data.</text>
</comment>
<evidence type="ECO:0000259" key="2">
    <source>
        <dbReference type="PROSITE" id="PS50234"/>
    </source>
</evidence>
<dbReference type="SUPFAM" id="SSF53300">
    <property type="entry name" value="vWA-like"/>
    <property type="match status" value="1"/>
</dbReference>
<reference evidence="3" key="1">
    <citation type="submission" date="2022-08" db="EMBL/GenBank/DDBJ databases">
        <title>Draft genome sequencing of Roseisolibacter agri AW1220.</title>
        <authorList>
            <person name="Tobiishi Y."/>
            <person name="Tonouchi A."/>
        </authorList>
    </citation>
    <scope>NUCLEOTIDE SEQUENCE</scope>
    <source>
        <strain evidence="3">AW1220</strain>
    </source>
</reference>
<feature type="domain" description="VWFA" evidence="2">
    <location>
        <begin position="94"/>
        <end position="316"/>
    </location>
</feature>
<name>A0AA37Q554_9BACT</name>
<dbReference type="RefSeq" id="WP_284351234.1">
    <property type="nucleotide sequence ID" value="NZ_BRXS01000005.1"/>
</dbReference>
<protein>
    <recommendedName>
        <fullName evidence="2">VWFA domain-containing protein</fullName>
    </recommendedName>
</protein>
<evidence type="ECO:0000313" key="4">
    <source>
        <dbReference type="Proteomes" id="UP001161325"/>
    </source>
</evidence>
<accession>A0AA37Q554</accession>
<dbReference type="InterPro" id="IPR052969">
    <property type="entry name" value="Thr-specific_kinase-like"/>
</dbReference>
<evidence type="ECO:0000313" key="3">
    <source>
        <dbReference type="EMBL" id="GLC26780.1"/>
    </source>
</evidence>
<dbReference type="EMBL" id="BRXS01000005">
    <property type="protein sequence ID" value="GLC26780.1"/>
    <property type="molecule type" value="Genomic_DNA"/>
</dbReference>
<dbReference type="InterPro" id="IPR036465">
    <property type="entry name" value="vWFA_dom_sf"/>
</dbReference>
<dbReference type="PROSITE" id="PS50234">
    <property type="entry name" value="VWFA"/>
    <property type="match status" value="1"/>
</dbReference>
<dbReference type="Gene3D" id="3.40.50.410">
    <property type="entry name" value="von Willebrand factor, type A domain"/>
    <property type="match status" value="1"/>
</dbReference>
<feature type="region of interest" description="Disordered" evidence="1">
    <location>
        <begin position="1"/>
        <end position="46"/>
    </location>
</feature>
<feature type="compositionally biased region" description="Low complexity" evidence="1">
    <location>
        <begin position="29"/>
        <end position="46"/>
    </location>
</feature>
<dbReference type="AlphaFoldDB" id="A0AA37Q554"/>
<dbReference type="Proteomes" id="UP001161325">
    <property type="component" value="Unassembled WGS sequence"/>
</dbReference>
<keyword evidence="4" id="KW-1185">Reference proteome</keyword>
<organism evidence="3 4">
    <name type="scientific">Roseisolibacter agri</name>
    <dbReference type="NCBI Taxonomy" id="2014610"/>
    <lineage>
        <taxon>Bacteria</taxon>
        <taxon>Pseudomonadati</taxon>
        <taxon>Gemmatimonadota</taxon>
        <taxon>Gemmatimonadia</taxon>
        <taxon>Gemmatimonadales</taxon>
        <taxon>Gemmatimonadaceae</taxon>
        <taxon>Roseisolibacter</taxon>
    </lineage>
</organism>